<gene>
    <name evidence="6" type="ORF">G7Y82_04750</name>
</gene>
<comment type="catalytic activity">
    <reaction evidence="5">
        <text>(6S)-5-formyl-5,6,7,8-tetrahydrofolate + ATP = (6R)-5,10-methenyltetrahydrofolate + ADP + phosphate</text>
        <dbReference type="Rhea" id="RHEA:10488"/>
        <dbReference type="ChEBI" id="CHEBI:30616"/>
        <dbReference type="ChEBI" id="CHEBI:43474"/>
        <dbReference type="ChEBI" id="CHEBI:57455"/>
        <dbReference type="ChEBI" id="CHEBI:57457"/>
        <dbReference type="ChEBI" id="CHEBI:456216"/>
        <dbReference type="EC" id="6.3.3.2"/>
    </reaction>
</comment>
<feature type="binding site" evidence="4">
    <location>
        <begin position="2"/>
        <end position="6"/>
    </location>
    <ligand>
        <name>ATP</name>
        <dbReference type="ChEBI" id="CHEBI:30616"/>
    </ligand>
</feature>
<dbReference type="EMBL" id="JAAVXB010000002">
    <property type="protein sequence ID" value="NKF21616.1"/>
    <property type="molecule type" value="Genomic_DNA"/>
</dbReference>
<evidence type="ECO:0000313" key="6">
    <source>
        <dbReference type="EMBL" id="NKF21616.1"/>
    </source>
</evidence>
<evidence type="ECO:0000256" key="5">
    <source>
        <dbReference type="RuleBase" id="RU361279"/>
    </source>
</evidence>
<keyword evidence="5" id="KW-0460">Magnesium</keyword>
<reference evidence="6" key="1">
    <citation type="submission" date="2020-03" db="EMBL/GenBank/DDBJ databases">
        <title>Solimonas marina sp. nov., isolated from deep seawater of the Pacific Ocean.</title>
        <authorList>
            <person name="Liu X."/>
            <person name="Lai Q."/>
            <person name="Sun F."/>
            <person name="Gai Y."/>
            <person name="Li G."/>
            <person name="Shao Z."/>
        </authorList>
    </citation>
    <scope>NUCLEOTIDE SEQUENCE</scope>
    <source>
        <strain evidence="6">C16B3</strain>
    </source>
</reference>
<keyword evidence="5" id="KW-0479">Metal-binding</keyword>
<dbReference type="PANTHER" id="PTHR23407:SF1">
    <property type="entry name" value="5-FORMYLTETRAHYDROFOLATE CYCLO-LIGASE"/>
    <property type="match status" value="1"/>
</dbReference>
<proteinExistence type="inferred from homology"/>
<keyword evidence="2 4" id="KW-0547">Nucleotide-binding</keyword>
<dbReference type="InterPro" id="IPR002698">
    <property type="entry name" value="FTHF_cligase"/>
</dbReference>
<dbReference type="SUPFAM" id="SSF100950">
    <property type="entry name" value="NagB/RpiA/CoA transferase-like"/>
    <property type="match status" value="1"/>
</dbReference>
<feature type="binding site" evidence="4">
    <location>
        <position position="48"/>
    </location>
    <ligand>
        <name>substrate</name>
    </ligand>
</feature>
<sequence length="189" mass="21639">MKKALRREIRARRLRVSAAQRRRAAIAAAQYALQLITQRRARRVALYLAYGSELPTAPLIQRLQQHGLRIAVPRITAPGVMHFEWLRAGAPMRRNRLGIEEPATRGSRAHRAELDVVILPLVGFDLRGNRLGNGGGFYDRWLARPRIAQRPRYLGYAYALQQAEHLPREPWDIRLDAIITEQGTRWPTG</sequence>
<keyword evidence="7" id="KW-1185">Reference proteome</keyword>
<protein>
    <recommendedName>
        <fullName evidence="5">5-formyltetrahydrofolate cyclo-ligase</fullName>
        <ecNumber evidence="5">6.3.3.2</ecNumber>
    </recommendedName>
</protein>
<dbReference type="InterPro" id="IPR024185">
    <property type="entry name" value="FTHF_cligase-like_sf"/>
</dbReference>
<evidence type="ECO:0000256" key="3">
    <source>
        <dbReference type="ARBA" id="ARBA00022840"/>
    </source>
</evidence>
<feature type="binding site" evidence="4">
    <location>
        <begin position="130"/>
        <end position="138"/>
    </location>
    <ligand>
        <name>ATP</name>
        <dbReference type="ChEBI" id="CHEBI:30616"/>
    </ligand>
</feature>
<dbReference type="EC" id="6.3.3.2" evidence="5"/>
<evidence type="ECO:0000313" key="7">
    <source>
        <dbReference type="Proteomes" id="UP000653472"/>
    </source>
</evidence>
<dbReference type="GO" id="GO:0005524">
    <property type="term" value="F:ATP binding"/>
    <property type="evidence" value="ECO:0007669"/>
    <property type="project" value="UniProtKB-KW"/>
</dbReference>
<accession>A0A969W9X2</accession>
<feature type="binding site" evidence="4">
    <location>
        <position position="53"/>
    </location>
    <ligand>
        <name>substrate</name>
    </ligand>
</feature>
<comment type="caution">
    <text evidence="6">The sequence shown here is derived from an EMBL/GenBank/DDBJ whole genome shotgun (WGS) entry which is preliminary data.</text>
</comment>
<dbReference type="Gene3D" id="3.40.50.10420">
    <property type="entry name" value="NagB/RpiA/CoA transferase-like"/>
    <property type="match status" value="1"/>
</dbReference>
<organism evidence="6 7">
    <name type="scientific">Solimonas marina</name>
    <dbReference type="NCBI Taxonomy" id="2714601"/>
    <lineage>
        <taxon>Bacteria</taxon>
        <taxon>Pseudomonadati</taxon>
        <taxon>Pseudomonadota</taxon>
        <taxon>Gammaproteobacteria</taxon>
        <taxon>Nevskiales</taxon>
        <taxon>Nevskiaceae</taxon>
        <taxon>Solimonas</taxon>
    </lineage>
</organism>
<comment type="similarity">
    <text evidence="1 5">Belongs to the 5-formyltetrahydrofolate cyclo-ligase family.</text>
</comment>
<keyword evidence="3 4" id="KW-0067">ATP-binding</keyword>
<dbReference type="GO" id="GO:0035999">
    <property type="term" value="P:tetrahydrofolate interconversion"/>
    <property type="evidence" value="ECO:0007669"/>
    <property type="project" value="TreeGrafter"/>
</dbReference>
<name>A0A969W9X2_9GAMM</name>
<dbReference type="RefSeq" id="WP_168147141.1">
    <property type="nucleotide sequence ID" value="NZ_JAAVXB010000002.1"/>
</dbReference>
<dbReference type="GO" id="GO:0046872">
    <property type="term" value="F:metal ion binding"/>
    <property type="evidence" value="ECO:0007669"/>
    <property type="project" value="UniProtKB-KW"/>
</dbReference>
<dbReference type="PIRSF" id="PIRSF006806">
    <property type="entry name" value="FTHF_cligase"/>
    <property type="match status" value="1"/>
</dbReference>
<evidence type="ECO:0000256" key="1">
    <source>
        <dbReference type="ARBA" id="ARBA00010638"/>
    </source>
</evidence>
<dbReference type="GO" id="GO:0030272">
    <property type="term" value="F:5-formyltetrahydrofolate cyclo-ligase activity"/>
    <property type="evidence" value="ECO:0007669"/>
    <property type="project" value="UniProtKB-EC"/>
</dbReference>
<keyword evidence="6" id="KW-0436">Ligase</keyword>
<dbReference type="Proteomes" id="UP000653472">
    <property type="component" value="Unassembled WGS sequence"/>
</dbReference>
<dbReference type="InterPro" id="IPR037171">
    <property type="entry name" value="NagB/RpiA_transferase-like"/>
</dbReference>
<evidence type="ECO:0000256" key="2">
    <source>
        <dbReference type="ARBA" id="ARBA00022741"/>
    </source>
</evidence>
<evidence type="ECO:0000256" key="4">
    <source>
        <dbReference type="PIRSR" id="PIRSR006806-1"/>
    </source>
</evidence>
<comment type="cofactor">
    <cofactor evidence="5">
        <name>Mg(2+)</name>
        <dbReference type="ChEBI" id="CHEBI:18420"/>
    </cofactor>
</comment>
<dbReference type="GO" id="GO:0009396">
    <property type="term" value="P:folic acid-containing compound biosynthetic process"/>
    <property type="evidence" value="ECO:0007669"/>
    <property type="project" value="TreeGrafter"/>
</dbReference>
<dbReference type="PANTHER" id="PTHR23407">
    <property type="entry name" value="ATPASE INHIBITOR/5-FORMYLTETRAHYDROFOLATE CYCLO-LIGASE"/>
    <property type="match status" value="1"/>
</dbReference>
<dbReference type="NCBIfam" id="TIGR02727">
    <property type="entry name" value="MTHFS_bact"/>
    <property type="match status" value="1"/>
</dbReference>
<dbReference type="AlphaFoldDB" id="A0A969W9X2"/>
<dbReference type="Pfam" id="PF01812">
    <property type="entry name" value="5-FTHF_cyc-lig"/>
    <property type="match status" value="1"/>
</dbReference>